<reference evidence="4" key="1">
    <citation type="journal article" date="2021" name="bioRxiv">
        <title>Whole Genome Assembly and Annotation of Northern Wild Rice, Zizania palustris L., Supports a Whole Genome Duplication in the Zizania Genus.</title>
        <authorList>
            <person name="Haas M."/>
            <person name="Kono T."/>
            <person name="Macchietto M."/>
            <person name="Millas R."/>
            <person name="McGilp L."/>
            <person name="Shao M."/>
            <person name="Duquette J."/>
            <person name="Hirsch C.N."/>
            <person name="Kimball J."/>
        </authorList>
    </citation>
    <scope>NUCLEOTIDE SEQUENCE</scope>
    <source>
        <tissue evidence="4">Fresh leaf tissue</tissue>
    </source>
</reference>
<keyword evidence="2" id="KW-0472">Membrane</keyword>
<keyword evidence="2" id="KW-0812">Transmembrane</keyword>
<gene>
    <name evidence="4" type="ORF">GUJ93_ZPchr0008g14148</name>
</gene>
<comment type="caution">
    <text evidence="4">The sequence shown here is derived from an EMBL/GenBank/DDBJ whole genome shotgun (WGS) entry which is preliminary data.</text>
</comment>
<dbReference type="PANTHER" id="PTHR33639:SF3">
    <property type="entry name" value="RIBONUCLEASE H1 N-TERMINAL DOMAIN-CONTAINING PROTEIN"/>
    <property type="match status" value="1"/>
</dbReference>
<proteinExistence type="predicted"/>
<protein>
    <recommendedName>
        <fullName evidence="3">Ribonuclease H1 N-terminal domain-containing protein</fullName>
    </recommendedName>
</protein>
<dbReference type="InterPro" id="IPR011320">
    <property type="entry name" value="RNase_H1_N"/>
</dbReference>
<keyword evidence="2" id="KW-1133">Transmembrane helix</keyword>
<evidence type="ECO:0000259" key="3">
    <source>
        <dbReference type="Pfam" id="PF01693"/>
    </source>
</evidence>
<evidence type="ECO:0000313" key="4">
    <source>
        <dbReference type="EMBL" id="KAG8046636.1"/>
    </source>
</evidence>
<dbReference type="Proteomes" id="UP000729402">
    <property type="component" value="Unassembled WGS sequence"/>
</dbReference>
<feature type="transmembrane region" description="Helical" evidence="2">
    <location>
        <begin position="176"/>
        <end position="201"/>
    </location>
</feature>
<feature type="transmembrane region" description="Helical" evidence="2">
    <location>
        <begin position="241"/>
        <end position="260"/>
    </location>
</feature>
<evidence type="ECO:0000313" key="5">
    <source>
        <dbReference type="Proteomes" id="UP000729402"/>
    </source>
</evidence>
<dbReference type="AlphaFoldDB" id="A0A8J5V4B0"/>
<accession>A0A8J5V4B0</accession>
<dbReference type="Pfam" id="PF01693">
    <property type="entry name" value="Cauli_VI"/>
    <property type="match status" value="1"/>
</dbReference>
<organism evidence="4 5">
    <name type="scientific">Zizania palustris</name>
    <name type="common">Northern wild rice</name>
    <dbReference type="NCBI Taxonomy" id="103762"/>
    <lineage>
        <taxon>Eukaryota</taxon>
        <taxon>Viridiplantae</taxon>
        <taxon>Streptophyta</taxon>
        <taxon>Embryophyta</taxon>
        <taxon>Tracheophyta</taxon>
        <taxon>Spermatophyta</taxon>
        <taxon>Magnoliopsida</taxon>
        <taxon>Liliopsida</taxon>
        <taxon>Poales</taxon>
        <taxon>Poaceae</taxon>
        <taxon>BOP clade</taxon>
        <taxon>Oryzoideae</taxon>
        <taxon>Oryzeae</taxon>
        <taxon>Zizaniinae</taxon>
        <taxon>Zizania</taxon>
    </lineage>
</organism>
<evidence type="ECO:0000256" key="2">
    <source>
        <dbReference type="SAM" id="Phobius"/>
    </source>
</evidence>
<reference evidence="4" key="2">
    <citation type="submission" date="2021-02" db="EMBL/GenBank/DDBJ databases">
        <authorList>
            <person name="Kimball J.A."/>
            <person name="Haas M.W."/>
            <person name="Macchietto M."/>
            <person name="Kono T."/>
            <person name="Duquette J."/>
            <person name="Shao M."/>
        </authorList>
    </citation>
    <scope>NUCLEOTIDE SEQUENCE</scope>
    <source>
        <tissue evidence="4">Fresh leaf tissue</tissue>
    </source>
</reference>
<dbReference type="OrthoDB" id="2016287at2759"/>
<dbReference type="PANTHER" id="PTHR33639">
    <property type="entry name" value="THIOL-DISULFIDE OXIDOREDUCTASE DCC"/>
    <property type="match status" value="1"/>
</dbReference>
<dbReference type="EMBL" id="JAAALK010000290">
    <property type="protein sequence ID" value="KAG8046636.1"/>
    <property type="molecule type" value="Genomic_DNA"/>
</dbReference>
<name>A0A8J5V4B0_ZIZPA</name>
<feature type="region of interest" description="Disordered" evidence="1">
    <location>
        <begin position="60"/>
        <end position="91"/>
    </location>
</feature>
<keyword evidence="5" id="KW-1185">Reference proteome</keyword>
<feature type="domain" description="Ribonuclease H1 N-terminal" evidence="3">
    <location>
        <begin position="94"/>
        <end position="140"/>
    </location>
</feature>
<sequence>MRSCTSSLCGISRVAWRRYAVAGALNQQQQHHHHLRYLALRPPAPPPIVFAIGRFFSSSTRRPGKRSAAAKQQGSQPPPPPPPMDAAGGGTGEPFYVVRKGDVIGIYKSLSDCQLQVSNSVCDPSVTVYKGYSLRKETEEYLAARGLRHPLYSINAADARDELFDDLVPCPFQVKMIYVLISASLICHLPMSYIGMLICFLLKDQFSLCPIMYCDAKLLVYTIFCLEMSNGTSVSTFQFPLNYICIFCTCWIALLFQFILQCV</sequence>
<evidence type="ECO:0000256" key="1">
    <source>
        <dbReference type="SAM" id="MobiDB-lite"/>
    </source>
</evidence>
<dbReference type="InterPro" id="IPR052927">
    <property type="entry name" value="DCC_oxidoreductase"/>
</dbReference>